<gene>
    <name evidence="2" type="ORF">EVAR_25735_1</name>
</gene>
<comment type="caution">
    <text evidence="2">The sequence shown here is derived from an EMBL/GenBank/DDBJ whole genome shotgun (WGS) entry which is preliminary data.</text>
</comment>
<sequence>MRTNPQLRYSERLEARIKLFHLKLETHWSIHLRSESHQRVDVHRRPWTSATPKKSSFSPYERGGEGGEKAIMGRPCARAHGCVRLAWTKNLLNNLDLHWRKQNAMKPSSQTRPFGIKMPSARDCPTGAFQASTSA</sequence>
<dbReference type="EMBL" id="BGZK01000293">
    <property type="protein sequence ID" value="GBP34731.1"/>
    <property type="molecule type" value="Genomic_DNA"/>
</dbReference>
<evidence type="ECO:0000313" key="3">
    <source>
        <dbReference type="Proteomes" id="UP000299102"/>
    </source>
</evidence>
<reference evidence="2 3" key="1">
    <citation type="journal article" date="2019" name="Commun. Biol.">
        <title>The bagworm genome reveals a unique fibroin gene that provides high tensile strength.</title>
        <authorList>
            <person name="Kono N."/>
            <person name="Nakamura H."/>
            <person name="Ohtoshi R."/>
            <person name="Tomita M."/>
            <person name="Numata K."/>
            <person name="Arakawa K."/>
        </authorList>
    </citation>
    <scope>NUCLEOTIDE SEQUENCE [LARGE SCALE GENOMIC DNA]</scope>
</reference>
<organism evidence="2 3">
    <name type="scientific">Eumeta variegata</name>
    <name type="common">Bagworm moth</name>
    <name type="synonym">Eumeta japonica</name>
    <dbReference type="NCBI Taxonomy" id="151549"/>
    <lineage>
        <taxon>Eukaryota</taxon>
        <taxon>Metazoa</taxon>
        <taxon>Ecdysozoa</taxon>
        <taxon>Arthropoda</taxon>
        <taxon>Hexapoda</taxon>
        <taxon>Insecta</taxon>
        <taxon>Pterygota</taxon>
        <taxon>Neoptera</taxon>
        <taxon>Endopterygota</taxon>
        <taxon>Lepidoptera</taxon>
        <taxon>Glossata</taxon>
        <taxon>Ditrysia</taxon>
        <taxon>Tineoidea</taxon>
        <taxon>Psychidae</taxon>
        <taxon>Oiketicinae</taxon>
        <taxon>Eumeta</taxon>
    </lineage>
</organism>
<feature type="region of interest" description="Disordered" evidence="1">
    <location>
        <begin position="41"/>
        <end position="71"/>
    </location>
</feature>
<feature type="compositionally biased region" description="Polar residues" evidence="1">
    <location>
        <begin position="48"/>
        <end position="58"/>
    </location>
</feature>
<protein>
    <submittedName>
        <fullName evidence="2">Uncharacterized protein</fullName>
    </submittedName>
</protein>
<keyword evidence="3" id="KW-1185">Reference proteome</keyword>
<feature type="region of interest" description="Disordered" evidence="1">
    <location>
        <begin position="103"/>
        <end position="135"/>
    </location>
</feature>
<evidence type="ECO:0000313" key="2">
    <source>
        <dbReference type="EMBL" id="GBP34731.1"/>
    </source>
</evidence>
<proteinExistence type="predicted"/>
<dbReference type="Proteomes" id="UP000299102">
    <property type="component" value="Unassembled WGS sequence"/>
</dbReference>
<dbReference type="AlphaFoldDB" id="A0A4C1V7B5"/>
<name>A0A4C1V7B5_EUMVA</name>
<evidence type="ECO:0000256" key="1">
    <source>
        <dbReference type="SAM" id="MobiDB-lite"/>
    </source>
</evidence>
<accession>A0A4C1V7B5</accession>